<evidence type="ECO:0000313" key="9">
    <source>
        <dbReference type="Proteomes" id="UP001280121"/>
    </source>
</evidence>
<protein>
    <recommendedName>
        <fullName evidence="7">Cyclic nucleotide-binding domain-containing protein</fullName>
    </recommendedName>
</protein>
<dbReference type="GO" id="GO:0030553">
    <property type="term" value="F:cGMP binding"/>
    <property type="evidence" value="ECO:0007669"/>
    <property type="project" value="UniProtKB-KW"/>
</dbReference>
<comment type="caution">
    <text evidence="8">The sequence shown here is derived from an EMBL/GenBank/DDBJ whole genome shotgun (WGS) entry which is preliminary data.</text>
</comment>
<dbReference type="PANTHER" id="PTHR45651">
    <property type="entry name" value="CYCLIC NUCLEOTIDE-GATED ION CHANNEL 15-RELATED-RELATED"/>
    <property type="match status" value="1"/>
</dbReference>
<keyword evidence="3" id="KW-0547">Nucleotide-binding</keyword>
<keyword evidence="6" id="KW-0472">Membrane</keyword>
<dbReference type="GO" id="GO:0005516">
    <property type="term" value="F:calmodulin binding"/>
    <property type="evidence" value="ECO:0007669"/>
    <property type="project" value="UniProtKB-KW"/>
</dbReference>
<dbReference type="EMBL" id="JANJYI010000004">
    <property type="protein sequence ID" value="KAK2654148.1"/>
    <property type="molecule type" value="Genomic_DNA"/>
</dbReference>
<name>A0AAE0CKR3_9ROSI</name>
<dbReference type="InterPro" id="IPR018490">
    <property type="entry name" value="cNMP-bd_dom_sf"/>
</dbReference>
<keyword evidence="4" id="KW-1071">Ligand-gated ion channel</keyword>
<evidence type="ECO:0000256" key="6">
    <source>
        <dbReference type="SAM" id="Phobius"/>
    </source>
</evidence>
<dbReference type="InterPro" id="IPR014710">
    <property type="entry name" value="RmlC-like_jellyroll"/>
</dbReference>
<dbReference type="AlphaFoldDB" id="A0AAE0CKR3"/>
<dbReference type="InterPro" id="IPR000595">
    <property type="entry name" value="cNMP-bd_dom"/>
</dbReference>
<keyword evidence="4" id="KW-0406">Ion transport</keyword>
<keyword evidence="6" id="KW-0812">Transmembrane</keyword>
<keyword evidence="2" id="KW-0112">Calmodulin-binding</keyword>
<dbReference type="GO" id="GO:0034220">
    <property type="term" value="P:monoatomic ion transmembrane transport"/>
    <property type="evidence" value="ECO:0007669"/>
    <property type="project" value="UniProtKB-KW"/>
</dbReference>
<dbReference type="GO" id="GO:0030552">
    <property type="term" value="F:cAMP binding"/>
    <property type="evidence" value="ECO:0007669"/>
    <property type="project" value="UniProtKB-KW"/>
</dbReference>
<evidence type="ECO:0000313" key="8">
    <source>
        <dbReference type="EMBL" id="KAK2654148.1"/>
    </source>
</evidence>
<keyword evidence="3" id="KW-0142">cGMP-binding</keyword>
<feature type="domain" description="Cyclic nucleotide-binding" evidence="7">
    <location>
        <begin position="370"/>
        <end position="486"/>
    </location>
</feature>
<sequence>MALLPGLHRKHCSTPHRSHETALMSLEEGTAAGQLSRGERRTGTNADSSRTGTVVEIKEVIKSIKEGSRSPHVKKILTKPLGTAESWITFVSWIISISIDPLLCYIAVISDEKKLLEINKSLLTVLLVLFVVLYIYRFRIYVQQVHAGSLDRELRVVFILAEFITPLLANGLMMFFINSTISIKASIFSVAMIIFLVLYSVRVFGIFKLFTEEVTRTSGRLCSILYFTYSLSPSHNSPYCQVGWASLSKSGFGQNLEVSTHAWENIFVIVIAIYGMGTFTFFIGNMQSANKRLEEKRHIKEEIRQKQQEIKKWVPFGKLSEKLQNVIMEYQQYNWHGDVDVKNLLSNLPKVLQNDIKHELCLELLKKVENFRGCSEASLLYLSDSVKPVVYAERSYIVREGDLIDKMLFVLQGKLWTFSSRVKSTDGQTNTNVGRQSGNDLLKDGEFGEENLSIGFKTNPHPTNLFQTEPCKHLPKLKLLFLQAMT</sequence>
<feature type="transmembrane region" description="Helical" evidence="6">
    <location>
        <begin position="187"/>
        <end position="207"/>
    </location>
</feature>
<gene>
    <name evidence="8" type="ORF">Ddye_014004</name>
</gene>
<evidence type="ECO:0000256" key="3">
    <source>
        <dbReference type="ARBA" id="ARBA00022992"/>
    </source>
</evidence>
<dbReference type="GO" id="GO:0016020">
    <property type="term" value="C:membrane"/>
    <property type="evidence" value="ECO:0007669"/>
    <property type="project" value="UniProtKB-SubCell"/>
</dbReference>
<keyword evidence="4" id="KW-0813">Transport</keyword>
<dbReference type="PANTHER" id="PTHR45651:SF5">
    <property type="entry name" value="CYCLIC NUCLEOTIDE-GATED ION CHANNEL 1"/>
    <property type="match status" value="1"/>
</dbReference>
<keyword evidence="6" id="KW-1133">Transmembrane helix</keyword>
<dbReference type="CDD" id="cd00038">
    <property type="entry name" value="CAP_ED"/>
    <property type="match status" value="1"/>
</dbReference>
<evidence type="ECO:0000259" key="7">
    <source>
        <dbReference type="PROSITE" id="PS50042"/>
    </source>
</evidence>
<accession>A0AAE0CKR3</accession>
<dbReference type="SUPFAM" id="SSF51206">
    <property type="entry name" value="cAMP-binding domain-like"/>
    <property type="match status" value="1"/>
</dbReference>
<evidence type="ECO:0000256" key="5">
    <source>
        <dbReference type="ARBA" id="ARBA00023303"/>
    </source>
</evidence>
<reference evidence="8" key="1">
    <citation type="journal article" date="2023" name="Plant J.">
        <title>Genome sequences and population genomics provide insights into the demographic history, inbreeding, and mutation load of two 'living fossil' tree species of Dipteronia.</title>
        <authorList>
            <person name="Feng Y."/>
            <person name="Comes H.P."/>
            <person name="Chen J."/>
            <person name="Zhu S."/>
            <person name="Lu R."/>
            <person name="Zhang X."/>
            <person name="Li P."/>
            <person name="Qiu J."/>
            <person name="Olsen K.M."/>
            <person name="Qiu Y."/>
        </authorList>
    </citation>
    <scope>NUCLEOTIDE SEQUENCE</scope>
    <source>
        <strain evidence="8">KIB01</strain>
    </source>
</reference>
<keyword evidence="9" id="KW-1185">Reference proteome</keyword>
<evidence type="ECO:0000256" key="2">
    <source>
        <dbReference type="ARBA" id="ARBA00022860"/>
    </source>
</evidence>
<organism evidence="8 9">
    <name type="scientific">Dipteronia dyeriana</name>
    <dbReference type="NCBI Taxonomy" id="168575"/>
    <lineage>
        <taxon>Eukaryota</taxon>
        <taxon>Viridiplantae</taxon>
        <taxon>Streptophyta</taxon>
        <taxon>Embryophyta</taxon>
        <taxon>Tracheophyta</taxon>
        <taxon>Spermatophyta</taxon>
        <taxon>Magnoliopsida</taxon>
        <taxon>eudicotyledons</taxon>
        <taxon>Gunneridae</taxon>
        <taxon>Pentapetalae</taxon>
        <taxon>rosids</taxon>
        <taxon>malvids</taxon>
        <taxon>Sapindales</taxon>
        <taxon>Sapindaceae</taxon>
        <taxon>Hippocastanoideae</taxon>
        <taxon>Acereae</taxon>
        <taxon>Dipteronia</taxon>
    </lineage>
</organism>
<keyword evidence="5" id="KW-0407">Ion channel</keyword>
<dbReference type="Proteomes" id="UP001280121">
    <property type="component" value="Unassembled WGS sequence"/>
</dbReference>
<feature type="transmembrane region" description="Helical" evidence="6">
    <location>
        <begin position="121"/>
        <end position="142"/>
    </location>
</feature>
<evidence type="ECO:0000256" key="1">
    <source>
        <dbReference type="ARBA" id="ARBA00022535"/>
    </source>
</evidence>
<feature type="transmembrane region" description="Helical" evidence="6">
    <location>
        <begin position="154"/>
        <end position="175"/>
    </location>
</feature>
<keyword evidence="1" id="KW-0140">cGMP</keyword>
<evidence type="ECO:0000256" key="4">
    <source>
        <dbReference type="ARBA" id="ARBA00023286"/>
    </source>
</evidence>
<dbReference type="PROSITE" id="PS50042">
    <property type="entry name" value="CNMP_BINDING_3"/>
    <property type="match status" value="1"/>
</dbReference>
<feature type="transmembrane region" description="Helical" evidence="6">
    <location>
        <begin position="87"/>
        <end position="109"/>
    </location>
</feature>
<dbReference type="Gene3D" id="2.60.120.10">
    <property type="entry name" value="Jelly Rolls"/>
    <property type="match status" value="1"/>
</dbReference>
<proteinExistence type="predicted"/>
<feature type="transmembrane region" description="Helical" evidence="6">
    <location>
        <begin position="266"/>
        <end position="284"/>
    </location>
</feature>
<dbReference type="Gene3D" id="1.10.287.630">
    <property type="entry name" value="Helix hairpin bin"/>
    <property type="match status" value="1"/>
</dbReference>